<comment type="caution">
    <text evidence="5">The sequence shown here is derived from an EMBL/GenBank/DDBJ whole genome shotgun (WGS) entry which is preliminary data.</text>
</comment>
<feature type="compositionally biased region" description="Low complexity" evidence="4">
    <location>
        <begin position="84"/>
        <end position="96"/>
    </location>
</feature>
<dbReference type="AlphaFoldDB" id="A0AAD8LYX7"/>
<reference evidence="5" key="1">
    <citation type="submission" date="2023-02" db="EMBL/GenBank/DDBJ databases">
        <title>Genome of toxic invasive species Heracleum sosnowskyi carries increased number of genes despite the absence of recent whole-genome duplications.</title>
        <authorList>
            <person name="Schelkunov M."/>
            <person name="Shtratnikova V."/>
            <person name="Makarenko M."/>
            <person name="Klepikova A."/>
            <person name="Omelchenko D."/>
            <person name="Novikova G."/>
            <person name="Obukhova E."/>
            <person name="Bogdanov V."/>
            <person name="Penin A."/>
            <person name="Logacheva M."/>
        </authorList>
    </citation>
    <scope>NUCLEOTIDE SEQUENCE</scope>
    <source>
        <strain evidence="5">Hsosn_3</strain>
        <tissue evidence="5">Leaf</tissue>
    </source>
</reference>
<sequence>MKNKDKALCDGDHGEDEEENMEKFFELVKNIRAARHYVENYDSDEVKMENVEGDKRKRVDERMQVHATWKPTFRPEDFQVKLSSSTSVSQLSTFQSHGETKKDEKKRRSGVGLDLNLPP</sequence>
<reference evidence="5" key="2">
    <citation type="submission" date="2023-05" db="EMBL/GenBank/DDBJ databases">
        <authorList>
            <person name="Schelkunov M.I."/>
        </authorList>
    </citation>
    <scope>NUCLEOTIDE SEQUENCE</scope>
    <source>
        <strain evidence="5">Hsosn_3</strain>
        <tissue evidence="5">Leaf</tissue>
    </source>
</reference>
<evidence type="ECO:0000256" key="1">
    <source>
        <dbReference type="ARBA" id="ARBA00004123"/>
    </source>
</evidence>
<evidence type="ECO:0000256" key="3">
    <source>
        <dbReference type="ARBA" id="ARBA00023242"/>
    </source>
</evidence>
<dbReference type="GO" id="GO:0010112">
    <property type="term" value="P:regulation of systemic acquired resistance"/>
    <property type="evidence" value="ECO:0007669"/>
    <property type="project" value="InterPro"/>
</dbReference>
<name>A0AAD8LYX7_9APIA</name>
<protein>
    <submittedName>
        <fullName evidence="5">Uncharacterized protein</fullName>
    </submittedName>
</protein>
<accession>A0AAD8LYX7</accession>
<dbReference type="PANTHER" id="PTHR33669">
    <property type="entry name" value="PROTEIN NEGATIVE REGULATOR OF RESISTANCE"/>
    <property type="match status" value="1"/>
</dbReference>
<feature type="region of interest" description="Disordered" evidence="4">
    <location>
        <begin position="84"/>
        <end position="119"/>
    </location>
</feature>
<dbReference type="PANTHER" id="PTHR33669:SF14">
    <property type="entry name" value="NRR REPRESSOR HOMOLOG 3"/>
    <property type="match status" value="1"/>
</dbReference>
<evidence type="ECO:0000256" key="4">
    <source>
        <dbReference type="SAM" id="MobiDB-lite"/>
    </source>
</evidence>
<comment type="subcellular location">
    <subcellularLocation>
        <location evidence="1">Nucleus</location>
    </subcellularLocation>
</comment>
<evidence type="ECO:0000256" key="2">
    <source>
        <dbReference type="ARBA" id="ARBA00009937"/>
    </source>
</evidence>
<comment type="similarity">
    <text evidence="2">Belongs to the NPR1-interactor family.</text>
</comment>
<dbReference type="GO" id="GO:0005634">
    <property type="term" value="C:nucleus"/>
    <property type="evidence" value="ECO:0007669"/>
    <property type="project" value="UniProtKB-SubCell"/>
</dbReference>
<proteinExistence type="inferred from homology"/>
<gene>
    <name evidence="5" type="ORF">POM88_047632</name>
</gene>
<evidence type="ECO:0000313" key="6">
    <source>
        <dbReference type="Proteomes" id="UP001237642"/>
    </source>
</evidence>
<keyword evidence="3" id="KW-0539">Nucleus</keyword>
<organism evidence="5 6">
    <name type="scientific">Heracleum sosnowskyi</name>
    <dbReference type="NCBI Taxonomy" id="360622"/>
    <lineage>
        <taxon>Eukaryota</taxon>
        <taxon>Viridiplantae</taxon>
        <taxon>Streptophyta</taxon>
        <taxon>Embryophyta</taxon>
        <taxon>Tracheophyta</taxon>
        <taxon>Spermatophyta</taxon>
        <taxon>Magnoliopsida</taxon>
        <taxon>eudicotyledons</taxon>
        <taxon>Gunneridae</taxon>
        <taxon>Pentapetalae</taxon>
        <taxon>asterids</taxon>
        <taxon>campanulids</taxon>
        <taxon>Apiales</taxon>
        <taxon>Apiaceae</taxon>
        <taxon>Apioideae</taxon>
        <taxon>apioid superclade</taxon>
        <taxon>Tordylieae</taxon>
        <taxon>Tordyliinae</taxon>
        <taxon>Heracleum</taxon>
    </lineage>
</organism>
<dbReference type="Proteomes" id="UP001237642">
    <property type="component" value="Unassembled WGS sequence"/>
</dbReference>
<dbReference type="EMBL" id="JAUIZM010000011">
    <property type="protein sequence ID" value="KAK1354376.1"/>
    <property type="molecule type" value="Genomic_DNA"/>
</dbReference>
<keyword evidence="6" id="KW-1185">Reference proteome</keyword>
<evidence type="ECO:0000313" key="5">
    <source>
        <dbReference type="EMBL" id="KAK1354376.1"/>
    </source>
</evidence>
<dbReference type="Pfam" id="PF15699">
    <property type="entry name" value="NPR1_interact"/>
    <property type="match status" value="1"/>
</dbReference>
<dbReference type="InterPro" id="IPR031425">
    <property type="entry name" value="NPR1/NH1-interacting"/>
</dbReference>